<sequence length="160" mass="17739">MIRTMSEAERQLLAETERDQLSGLDEDDLLELHARVRRARNKYSKLYRRRAAEKVGEVGGRGKAYGQNQRDRDKAEVFEDALARVSRQVAAAAKQAAAELKAERIEAARSNGSGPAAPPPKQPATPKGRARVHQKTTGGLKKDADSRAKGVRRQAKRDNR</sequence>
<organism evidence="2 3">
    <name type="scientific">Microlunatus elymi</name>
    <dbReference type="NCBI Taxonomy" id="2596828"/>
    <lineage>
        <taxon>Bacteria</taxon>
        <taxon>Bacillati</taxon>
        <taxon>Actinomycetota</taxon>
        <taxon>Actinomycetes</taxon>
        <taxon>Propionibacteriales</taxon>
        <taxon>Propionibacteriaceae</taxon>
        <taxon>Microlunatus</taxon>
    </lineage>
</organism>
<dbReference type="KEGG" id="mik:FOE78_13480"/>
<evidence type="ECO:0000313" key="3">
    <source>
        <dbReference type="Proteomes" id="UP000319263"/>
    </source>
</evidence>
<protein>
    <submittedName>
        <fullName evidence="2">Uncharacterized protein</fullName>
    </submittedName>
</protein>
<dbReference type="EMBL" id="CP041692">
    <property type="protein sequence ID" value="QDP98796.1"/>
    <property type="molecule type" value="Genomic_DNA"/>
</dbReference>
<proteinExistence type="predicted"/>
<gene>
    <name evidence="2" type="ORF">FOE78_13480</name>
</gene>
<evidence type="ECO:0000256" key="1">
    <source>
        <dbReference type="SAM" id="MobiDB-lite"/>
    </source>
</evidence>
<feature type="region of interest" description="Disordered" evidence="1">
    <location>
        <begin position="52"/>
        <end position="73"/>
    </location>
</feature>
<feature type="region of interest" description="Disordered" evidence="1">
    <location>
        <begin position="101"/>
        <end position="160"/>
    </location>
</feature>
<accession>A0A516Q5S6</accession>
<dbReference type="AlphaFoldDB" id="A0A516Q5S6"/>
<dbReference type="OrthoDB" id="3829170at2"/>
<keyword evidence="3" id="KW-1185">Reference proteome</keyword>
<reference evidence="2 3" key="1">
    <citation type="submission" date="2019-07" db="EMBL/GenBank/DDBJ databases">
        <title>Microlunatus dokdonensis sp. nov. isolated from the rhizospheric soil of the wild plant Elymus tsukushiensis.</title>
        <authorList>
            <person name="Ghim S.-Y."/>
            <person name="Hwang Y.-J."/>
            <person name="Son J.-S."/>
            <person name="Shin J.-H."/>
        </authorList>
    </citation>
    <scope>NUCLEOTIDE SEQUENCE [LARGE SCALE GENOMIC DNA]</scope>
    <source>
        <strain evidence="2 3">KUDC0627</strain>
    </source>
</reference>
<dbReference type="Proteomes" id="UP000319263">
    <property type="component" value="Chromosome"/>
</dbReference>
<evidence type="ECO:0000313" key="2">
    <source>
        <dbReference type="EMBL" id="QDP98796.1"/>
    </source>
</evidence>
<name>A0A516Q5S6_9ACTN</name>
<feature type="compositionally biased region" description="Basic residues" evidence="1">
    <location>
        <begin position="149"/>
        <end position="160"/>
    </location>
</feature>